<protein>
    <submittedName>
        <fullName evidence="1">Uncharacterized protein</fullName>
    </submittedName>
</protein>
<comment type="caution">
    <text evidence="1">The sequence shown here is derived from an EMBL/GenBank/DDBJ whole genome shotgun (WGS) entry which is preliminary data.</text>
</comment>
<organism evidence="1 2">
    <name type="scientific">Elysia crispata</name>
    <name type="common">lettuce slug</name>
    <dbReference type="NCBI Taxonomy" id="231223"/>
    <lineage>
        <taxon>Eukaryota</taxon>
        <taxon>Metazoa</taxon>
        <taxon>Spiralia</taxon>
        <taxon>Lophotrochozoa</taxon>
        <taxon>Mollusca</taxon>
        <taxon>Gastropoda</taxon>
        <taxon>Heterobranchia</taxon>
        <taxon>Euthyneura</taxon>
        <taxon>Panpulmonata</taxon>
        <taxon>Sacoglossa</taxon>
        <taxon>Placobranchoidea</taxon>
        <taxon>Plakobranchidae</taxon>
        <taxon>Elysia</taxon>
    </lineage>
</organism>
<keyword evidence="2" id="KW-1185">Reference proteome</keyword>
<dbReference type="EMBL" id="JAWDGP010004673">
    <property type="protein sequence ID" value="KAK3762647.1"/>
    <property type="molecule type" value="Genomic_DNA"/>
</dbReference>
<name>A0AAE1D9W3_9GAST</name>
<evidence type="ECO:0000313" key="2">
    <source>
        <dbReference type="Proteomes" id="UP001283361"/>
    </source>
</evidence>
<gene>
    <name evidence="1" type="ORF">RRG08_000929</name>
</gene>
<dbReference type="AlphaFoldDB" id="A0AAE1D9W3"/>
<reference evidence="1" key="1">
    <citation type="journal article" date="2023" name="G3 (Bethesda)">
        <title>A reference genome for the long-term kleptoplast-retaining sea slug Elysia crispata morphotype clarki.</title>
        <authorList>
            <person name="Eastman K.E."/>
            <person name="Pendleton A.L."/>
            <person name="Shaikh M.A."/>
            <person name="Suttiyut T."/>
            <person name="Ogas R."/>
            <person name="Tomko P."/>
            <person name="Gavelis G."/>
            <person name="Widhalm J.R."/>
            <person name="Wisecaver J.H."/>
        </authorList>
    </citation>
    <scope>NUCLEOTIDE SEQUENCE</scope>
    <source>
        <strain evidence="1">ECLA1</strain>
    </source>
</reference>
<accession>A0AAE1D9W3</accession>
<dbReference type="Proteomes" id="UP001283361">
    <property type="component" value="Unassembled WGS sequence"/>
</dbReference>
<sequence length="109" mass="12370">MREVEDVLLEPHWTTLSKDQVVLFCDVKGITDNVTKEGFVLTRGTAEKGNPRCANDRPGVEWFDRPRWRALCLYLVGIIILHKHQVVMIRGALCPGLVSSQGQLERDQV</sequence>
<proteinExistence type="predicted"/>
<evidence type="ECO:0000313" key="1">
    <source>
        <dbReference type="EMBL" id="KAK3762647.1"/>
    </source>
</evidence>